<reference evidence="3 4" key="1">
    <citation type="submission" date="2016-08" db="EMBL/GenBank/DDBJ databases">
        <title>Novel Firmicutes and Novel Genomes.</title>
        <authorList>
            <person name="Poppleton D.I."/>
            <person name="Gribaldo S."/>
        </authorList>
    </citation>
    <scope>NUCLEOTIDE SEQUENCE [LARGE SCALE GENOMIC DNA]</scope>
    <source>
        <strain evidence="3 4">CTT3</strain>
    </source>
</reference>
<comment type="caution">
    <text evidence="3">The sequence shown here is derived from an EMBL/GenBank/DDBJ whole genome shotgun (WGS) entry which is preliminary data.</text>
</comment>
<accession>A0A419T0E4</accession>
<dbReference type="OrthoDB" id="159246at2"/>
<dbReference type="Gene3D" id="3.90.550.10">
    <property type="entry name" value="Spore Coat Polysaccharide Biosynthesis Protein SpsA, Chain A"/>
    <property type="match status" value="1"/>
</dbReference>
<keyword evidence="4" id="KW-1185">Reference proteome</keyword>
<gene>
    <name evidence="3" type="ORF">BET03_13130</name>
</gene>
<evidence type="ECO:0000256" key="1">
    <source>
        <dbReference type="ARBA" id="ARBA00022679"/>
    </source>
</evidence>
<dbReference type="InterPro" id="IPR029044">
    <property type="entry name" value="Nucleotide-diphossugar_trans"/>
</dbReference>
<feature type="domain" description="MobA-like NTP transferase" evidence="2">
    <location>
        <begin position="4"/>
        <end position="129"/>
    </location>
</feature>
<dbReference type="SUPFAM" id="SSF53448">
    <property type="entry name" value="Nucleotide-diphospho-sugar transferases"/>
    <property type="match status" value="1"/>
</dbReference>
<evidence type="ECO:0000313" key="3">
    <source>
        <dbReference type="EMBL" id="RKD30916.1"/>
    </source>
</evidence>
<dbReference type="Proteomes" id="UP000284177">
    <property type="component" value="Unassembled WGS sequence"/>
</dbReference>
<evidence type="ECO:0000313" key="4">
    <source>
        <dbReference type="Proteomes" id="UP000284177"/>
    </source>
</evidence>
<dbReference type="Pfam" id="PF12804">
    <property type="entry name" value="NTP_transf_3"/>
    <property type="match status" value="1"/>
</dbReference>
<dbReference type="AlphaFoldDB" id="A0A419T0E4"/>
<dbReference type="PANTHER" id="PTHR19136">
    <property type="entry name" value="MOLYBDENUM COFACTOR GUANYLYLTRANSFERASE"/>
    <property type="match status" value="1"/>
</dbReference>
<dbReference type="EMBL" id="MCIB01000026">
    <property type="protein sequence ID" value="RKD30916.1"/>
    <property type="molecule type" value="Genomic_DNA"/>
</dbReference>
<dbReference type="PANTHER" id="PTHR19136:SF81">
    <property type="entry name" value="MOLYBDENUM COFACTOR GUANYLYLTRANSFERASE"/>
    <property type="match status" value="1"/>
</dbReference>
<sequence length="248" mass="27621">MVNCVILAGKTEKMLRGKKSKGIVDINGKPMVSYVIQALKDSGVVDRIVLVGDKTVYSSLNSKIENVINDKGSMIDNVKAGVNYFKDDPYVLITTCDIPLLTGTAVREFVIESLKSEVDLCYPVIKKKVCKEKYPNAKRTYVKLKEGHFTGGNMMIINPLILDKCIEIAEEIIQFRKNPLKMSKVLGLGLLIKLITGRLSIGNVEKRVENILGLKPKAIITQYAEIGNDVDKPEDLEMAKKYLKSIEN</sequence>
<dbReference type="InterPro" id="IPR025877">
    <property type="entry name" value="MobA-like_NTP_Trfase"/>
</dbReference>
<organism evidence="3 4">
    <name type="scientific">Thermohalobacter berrensis</name>
    <dbReference type="NCBI Taxonomy" id="99594"/>
    <lineage>
        <taxon>Bacteria</taxon>
        <taxon>Bacillati</taxon>
        <taxon>Bacillota</taxon>
        <taxon>Tissierellia</taxon>
        <taxon>Tissierellales</taxon>
        <taxon>Thermohalobacteraceae</taxon>
        <taxon>Thermohalobacter</taxon>
    </lineage>
</organism>
<keyword evidence="1" id="KW-0808">Transferase</keyword>
<evidence type="ECO:0000259" key="2">
    <source>
        <dbReference type="Pfam" id="PF12804"/>
    </source>
</evidence>
<dbReference type="RefSeq" id="WP_120169827.1">
    <property type="nucleotide sequence ID" value="NZ_MCIB01000026.1"/>
</dbReference>
<name>A0A419T0E4_9FIRM</name>
<proteinExistence type="predicted"/>
<dbReference type="GO" id="GO:0016779">
    <property type="term" value="F:nucleotidyltransferase activity"/>
    <property type="evidence" value="ECO:0007669"/>
    <property type="project" value="UniProtKB-ARBA"/>
</dbReference>
<protein>
    <submittedName>
        <fullName evidence="3">Molybdopterin-guanine dinucleotide biosynthesis protein A</fullName>
    </submittedName>
</protein>